<feature type="domain" description="Response regulatory" evidence="5">
    <location>
        <begin position="2"/>
        <end position="119"/>
    </location>
</feature>
<dbReference type="SUPFAM" id="SSF52172">
    <property type="entry name" value="CheY-like"/>
    <property type="match status" value="1"/>
</dbReference>
<dbReference type="Pfam" id="PF00196">
    <property type="entry name" value="GerE"/>
    <property type="match status" value="1"/>
</dbReference>
<dbReference type="RefSeq" id="WP_214170189.1">
    <property type="nucleotide sequence ID" value="NZ_JAHCVJ010000001.1"/>
</dbReference>
<dbReference type="Gene3D" id="3.40.50.2300">
    <property type="match status" value="1"/>
</dbReference>
<proteinExistence type="predicted"/>
<evidence type="ECO:0000313" key="6">
    <source>
        <dbReference type="EMBL" id="MBT0663452.1"/>
    </source>
</evidence>
<keyword evidence="7" id="KW-1185">Reference proteome</keyword>
<protein>
    <submittedName>
        <fullName evidence="6">Response regulator transcription factor</fullName>
    </submittedName>
</protein>
<keyword evidence="1 3" id="KW-0597">Phosphoprotein</keyword>
<dbReference type="InterPro" id="IPR016032">
    <property type="entry name" value="Sig_transdc_resp-reg_C-effctor"/>
</dbReference>
<dbReference type="InterPro" id="IPR058245">
    <property type="entry name" value="NreC/VraR/RcsB-like_REC"/>
</dbReference>
<comment type="caution">
    <text evidence="6">The sequence shown here is derived from an EMBL/GenBank/DDBJ whole genome shotgun (WGS) entry which is preliminary data.</text>
</comment>
<dbReference type="Pfam" id="PF00072">
    <property type="entry name" value="Response_reg"/>
    <property type="match status" value="1"/>
</dbReference>
<dbReference type="PANTHER" id="PTHR43214:SF43">
    <property type="entry name" value="TWO-COMPONENT RESPONSE REGULATOR"/>
    <property type="match status" value="1"/>
</dbReference>
<evidence type="ECO:0000256" key="3">
    <source>
        <dbReference type="PROSITE-ProRule" id="PRU00169"/>
    </source>
</evidence>
<dbReference type="Proteomes" id="UP000811899">
    <property type="component" value="Unassembled WGS sequence"/>
</dbReference>
<feature type="modified residue" description="4-aspartylphosphate" evidence="3">
    <location>
        <position position="54"/>
    </location>
</feature>
<dbReference type="CDD" id="cd17535">
    <property type="entry name" value="REC_NarL-like"/>
    <property type="match status" value="1"/>
</dbReference>
<dbReference type="InterPro" id="IPR039420">
    <property type="entry name" value="WalR-like"/>
</dbReference>
<keyword evidence="2" id="KW-0238">DNA-binding</keyword>
<name>A0AAW4KZV1_9BACT</name>
<dbReference type="PANTHER" id="PTHR43214">
    <property type="entry name" value="TWO-COMPONENT RESPONSE REGULATOR"/>
    <property type="match status" value="1"/>
</dbReference>
<dbReference type="GO" id="GO:0003677">
    <property type="term" value="F:DNA binding"/>
    <property type="evidence" value="ECO:0007669"/>
    <property type="project" value="UniProtKB-KW"/>
</dbReference>
<reference evidence="6 7" key="1">
    <citation type="submission" date="2021-05" db="EMBL/GenBank/DDBJ databases">
        <title>The draft genome of Geobacter pelophilus DSM 12255.</title>
        <authorList>
            <person name="Xu Z."/>
            <person name="Masuda Y."/>
            <person name="Itoh H."/>
            <person name="Senoo K."/>
        </authorList>
    </citation>
    <scope>NUCLEOTIDE SEQUENCE [LARGE SCALE GENOMIC DNA]</scope>
    <source>
        <strain evidence="6 7">DSM 12255</strain>
    </source>
</reference>
<evidence type="ECO:0000256" key="2">
    <source>
        <dbReference type="ARBA" id="ARBA00023125"/>
    </source>
</evidence>
<sequence length="212" mass="23035">MNILIVDDHSVVRKGLMQIIEEDPSLEARFFETATAQEATRILAGHPIELVILDISLPGKGGLDLLKEIRTGKNEVPVLIVSMYPEEQYAIRALKLGANGYLSKATAAEDLICAIKQLTTSGKYISPALSSLLAAEVASGRPLGKLPHEMLSYRELQIACLLASGKSSQEAAAELCLSVKTIGSYRSRLMQKLNVRNNAELTSYCIRHALVS</sequence>
<dbReference type="PROSITE" id="PS50043">
    <property type="entry name" value="HTH_LUXR_2"/>
    <property type="match status" value="1"/>
</dbReference>
<dbReference type="GO" id="GO:0006355">
    <property type="term" value="P:regulation of DNA-templated transcription"/>
    <property type="evidence" value="ECO:0007669"/>
    <property type="project" value="InterPro"/>
</dbReference>
<dbReference type="InterPro" id="IPR001789">
    <property type="entry name" value="Sig_transdc_resp-reg_receiver"/>
</dbReference>
<dbReference type="PRINTS" id="PR00038">
    <property type="entry name" value="HTHLUXR"/>
</dbReference>
<feature type="domain" description="HTH luxR-type" evidence="4">
    <location>
        <begin position="144"/>
        <end position="209"/>
    </location>
</feature>
<dbReference type="InterPro" id="IPR011006">
    <property type="entry name" value="CheY-like_superfamily"/>
</dbReference>
<dbReference type="PROSITE" id="PS50110">
    <property type="entry name" value="RESPONSE_REGULATORY"/>
    <property type="match status" value="1"/>
</dbReference>
<dbReference type="GO" id="GO:0000160">
    <property type="term" value="P:phosphorelay signal transduction system"/>
    <property type="evidence" value="ECO:0007669"/>
    <property type="project" value="InterPro"/>
</dbReference>
<dbReference type="AlphaFoldDB" id="A0AAW4KZV1"/>
<dbReference type="InterPro" id="IPR000792">
    <property type="entry name" value="Tscrpt_reg_LuxR_C"/>
</dbReference>
<evidence type="ECO:0000259" key="5">
    <source>
        <dbReference type="PROSITE" id="PS50110"/>
    </source>
</evidence>
<accession>A0AAW4KZV1</accession>
<organism evidence="6 7">
    <name type="scientific">Geoanaerobacter pelophilus</name>
    <dbReference type="NCBI Taxonomy" id="60036"/>
    <lineage>
        <taxon>Bacteria</taxon>
        <taxon>Pseudomonadati</taxon>
        <taxon>Thermodesulfobacteriota</taxon>
        <taxon>Desulfuromonadia</taxon>
        <taxon>Geobacterales</taxon>
        <taxon>Geobacteraceae</taxon>
        <taxon>Geoanaerobacter</taxon>
    </lineage>
</organism>
<dbReference type="SUPFAM" id="SSF46894">
    <property type="entry name" value="C-terminal effector domain of the bipartite response regulators"/>
    <property type="match status" value="1"/>
</dbReference>
<evidence type="ECO:0000259" key="4">
    <source>
        <dbReference type="PROSITE" id="PS50043"/>
    </source>
</evidence>
<dbReference type="SMART" id="SM00421">
    <property type="entry name" value="HTH_LUXR"/>
    <property type="match status" value="1"/>
</dbReference>
<dbReference type="CDD" id="cd06170">
    <property type="entry name" value="LuxR_C_like"/>
    <property type="match status" value="1"/>
</dbReference>
<evidence type="ECO:0000313" key="7">
    <source>
        <dbReference type="Proteomes" id="UP000811899"/>
    </source>
</evidence>
<dbReference type="SMART" id="SM00448">
    <property type="entry name" value="REC"/>
    <property type="match status" value="1"/>
</dbReference>
<evidence type="ECO:0000256" key="1">
    <source>
        <dbReference type="ARBA" id="ARBA00022553"/>
    </source>
</evidence>
<gene>
    <name evidence="6" type="ORF">KI809_03975</name>
</gene>
<dbReference type="EMBL" id="JAHCVJ010000001">
    <property type="protein sequence ID" value="MBT0663452.1"/>
    <property type="molecule type" value="Genomic_DNA"/>
</dbReference>